<dbReference type="PANTHER" id="PTHR30046">
    <property type="entry name" value="FLAGELLAR M-RING PROTEIN"/>
    <property type="match status" value="1"/>
</dbReference>
<proteinExistence type="inferred from homology"/>
<evidence type="ECO:0000256" key="3">
    <source>
        <dbReference type="ARBA" id="ARBA00007971"/>
    </source>
</evidence>
<dbReference type="InterPro" id="IPR043427">
    <property type="entry name" value="YscJ/FliF"/>
</dbReference>
<feature type="domain" description="Flagellar M-ring N-terminal" evidence="12">
    <location>
        <begin position="39"/>
        <end position="214"/>
    </location>
</feature>
<dbReference type="InterPro" id="IPR045851">
    <property type="entry name" value="AMP-bd_C_sf"/>
</dbReference>
<gene>
    <name evidence="14" type="ORF">Trichorick_00842</name>
</gene>
<evidence type="ECO:0000256" key="6">
    <source>
        <dbReference type="ARBA" id="ARBA00022989"/>
    </source>
</evidence>
<keyword evidence="5 11" id="KW-0812">Transmembrane</keyword>
<feature type="domain" description="Flagellar M-ring C-terminal" evidence="13">
    <location>
        <begin position="248"/>
        <end position="413"/>
    </location>
</feature>
<feature type="region of interest" description="Disordered" evidence="10">
    <location>
        <begin position="289"/>
        <end position="336"/>
    </location>
</feature>
<dbReference type="InterPro" id="IPR006182">
    <property type="entry name" value="FliF_N_dom"/>
</dbReference>
<keyword evidence="15" id="KW-1185">Reference proteome</keyword>
<keyword evidence="14" id="KW-0282">Flagellum</keyword>
<accession>A0ABZ0UWG1</accession>
<evidence type="ECO:0000256" key="8">
    <source>
        <dbReference type="ARBA" id="ARBA00023143"/>
    </source>
</evidence>
<sequence length="545" mass="60062">MPVIIQFFKDMSHVRLAAVCLGILTFVLLFIVYISKISGKDMALLYSELEAEDSGKIIQELESKNIPYQLLDDGHTIKVPRDQVVKARVNLAQAGIPNKGSIVGYEIFDKEDSIGTTNFSQNVKMVRALEGEIARTIASFEQVDKVRVHLVLPQKEIFSKERLDPRASVIIRFKNKKNFNKAEVDAVSHFIVTAVPGLDIKNVTIVDSYGKSLKLGAQDEEAEFSGARGEEYRVAYENRLKKVIEDLLEQSLGAGKAKAQVAVEMNFDRTVINTESYDPDSAVIRSVQTMDERESTPVGGEDNVDISVANNIPGGGAGGAQNQNLATTEKSDQTTNYEISRTVKNQISESGVVTKLSIGVLVDGTYKPNAETQKTDYIPRSNDEIEKITNLVKVAVGFDAERKDKIEVINMQFNSDLNLFDTEEEPHWLKDELPNLFQTLVFAVVVVLILVTVIRPITLKAFEVKRANDNLLTGLGISGDMATSSFDVGGGGGMPGGGSEAYDSGKVGERTSLKSEANTQRINELVVFYPQEMLNVLRKWLDEGK</sequence>
<keyword evidence="14" id="KW-0966">Cell projection</keyword>
<keyword evidence="7 11" id="KW-0472">Membrane</keyword>
<dbReference type="Gene3D" id="3.30.300.30">
    <property type="match status" value="1"/>
</dbReference>
<evidence type="ECO:0000256" key="9">
    <source>
        <dbReference type="PIRNR" id="PIRNR004862"/>
    </source>
</evidence>
<evidence type="ECO:0000313" key="14">
    <source>
        <dbReference type="EMBL" id="WPY00952.1"/>
    </source>
</evidence>
<evidence type="ECO:0000256" key="5">
    <source>
        <dbReference type="ARBA" id="ARBA00022692"/>
    </source>
</evidence>
<feature type="transmembrane region" description="Helical" evidence="11">
    <location>
        <begin position="12"/>
        <end position="34"/>
    </location>
</feature>
<evidence type="ECO:0000259" key="13">
    <source>
        <dbReference type="Pfam" id="PF08345"/>
    </source>
</evidence>
<evidence type="ECO:0000313" key="15">
    <source>
        <dbReference type="Proteomes" id="UP001326613"/>
    </source>
</evidence>
<comment type="similarity">
    <text evidence="3 9">Belongs to the FliF family.</text>
</comment>
<comment type="subcellular location">
    <subcellularLocation>
        <location evidence="1 9">Bacterial flagellum basal body</location>
    </subcellularLocation>
    <subcellularLocation>
        <location evidence="2">Cell membrane</location>
        <topology evidence="2">Multi-pass membrane protein</topology>
    </subcellularLocation>
</comment>
<evidence type="ECO:0000259" key="12">
    <source>
        <dbReference type="Pfam" id="PF01514"/>
    </source>
</evidence>
<dbReference type="PIRSF" id="PIRSF004862">
    <property type="entry name" value="FliF"/>
    <property type="match status" value="1"/>
</dbReference>
<reference evidence="14 15" key="1">
    <citation type="submission" date="2022-10" db="EMBL/GenBank/DDBJ databases">
        <title>Host association and intracellularity evolved multiple times independently in the Rickettsiales.</title>
        <authorList>
            <person name="Castelli M."/>
            <person name="Nardi T."/>
            <person name="Gammuto L."/>
            <person name="Bellinzona G."/>
            <person name="Sabaneyeva E."/>
            <person name="Potekhin A."/>
            <person name="Serra V."/>
            <person name="Petroni G."/>
            <person name="Sassera D."/>
        </authorList>
    </citation>
    <scope>NUCLEOTIDE SEQUENCE [LARGE SCALE GENOMIC DNA]</scope>
    <source>
        <strain evidence="14 15">Kr 154-4</strain>
    </source>
</reference>
<feature type="transmembrane region" description="Helical" evidence="11">
    <location>
        <begin position="436"/>
        <end position="457"/>
    </location>
</feature>
<keyword evidence="8 9" id="KW-0975">Bacterial flagellum</keyword>
<keyword evidence="14" id="KW-0969">Cilium</keyword>
<protein>
    <recommendedName>
        <fullName evidence="9">Flagellar M-ring protein</fullName>
    </recommendedName>
</protein>
<evidence type="ECO:0000256" key="7">
    <source>
        <dbReference type="ARBA" id="ARBA00023136"/>
    </source>
</evidence>
<dbReference type="Proteomes" id="UP001326613">
    <property type="component" value="Chromosome"/>
</dbReference>
<dbReference type="Pfam" id="PF01514">
    <property type="entry name" value="YscJ_FliF"/>
    <property type="match status" value="1"/>
</dbReference>
<comment type="function">
    <text evidence="9">The M ring may be actively involved in energy transduction.</text>
</comment>
<keyword evidence="4" id="KW-1003">Cell membrane</keyword>
<evidence type="ECO:0000256" key="1">
    <source>
        <dbReference type="ARBA" id="ARBA00004117"/>
    </source>
</evidence>
<evidence type="ECO:0000256" key="2">
    <source>
        <dbReference type="ARBA" id="ARBA00004651"/>
    </source>
</evidence>
<dbReference type="InterPro" id="IPR000067">
    <property type="entry name" value="FlgMring_FliF"/>
</dbReference>
<name>A0ABZ0UWG1_9RICK</name>
<evidence type="ECO:0000256" key="11">
    <source>
        <dbReference type="SAM" id="Phobius"/>
    </source>
</evidence>
<dbReference type="EMBL" id="CP112932">
    <property type="protein sequence ID" value="WPY00952.1"/>
    <property type="molecule type" value="Genomic_DNA"/>
</dbReference>
<dbReference type="PANTHER" id="PTHR30046:SF0">
    <property type="entry name" value="FLAGELLAR M-RING PROTEIN"/>
    <property type="match status" value="1"/>
</dbReference>
<dbReference type="Pfam" id="PF08345">
    <property type="entry name" value="YscJ_FliF_C"/>
    <property type="match status" value="1"/>
</dbReference>
<evidence type="ECO:0000256" key="4">
    <source>
        <dbReference type="ARBA" id="ARBA00022475"/>
    </source>
</evidence>
<keyword evidence="6 11" id="KW-1133">Transmembrane helix</keyword>
<dbReference type="RefSeq" id="WP_323737773.1">
    <property type="nucleotide sequence ID" value="NZ_CP112932.1"/>
</dbReference>
<dbReference type="NCBIfam" id="TIGR00206">
    <property type="entry name" value="fliF"/>
    <property type="match status" value="1"/>
</dbReference>
<dbReference type="PRINTS" id="PR01009">
    <property type="entry name" value="FLGMRINGFLIF"/>
</dbReference>
<feature type="compositionally biased region" description="Polar residues" evidence="10">
    <location>
        <begin position="325"/>
        <end position="336"/>
    </location>
</feature>
<organism evidence="14 15">
    <name type="scientific">Candidatus Trichorickettsia mobilis</name>
    <dbReference type="NCBI Taxonomy" id="1346319"/>
    <lineage>
        <taxon>Bacteria</taxon>
        <taxon>Pseudomonadati</taxon>
        <taxon>Pseudomonadota</taxon>
        <taxon>Alphaproteobacteria</taxon>
        <taxon>Rickettsiales</taxon>
        <taxon>Rickettsiaceae</taxon>
        <taxon>Rickettsieae</taxon>
        <taxon>Candidatus Trichorickettsia</taxon>
    </lineage>
</organism>
<dbReference type="InterPro" id="IPR013556">
    <property type="entry name" value="Flag_M-ring_C"/>
</dbReference>
<evidence type="ECO:0000256" key="10">
    <source>
        <dbReference type="SAM" id="MobiDB-lite"/>
    </source>
</evidence>